<reference evidence="7" key="1">
    <citation type="submission" date="2016-10" db="EMBL/GenBank/DDBJ databases">
        <authorList>
            <person name="Varghese N."/>
            <person name="Submissions S."/>
        </authorList>
    </citation>
    <scope>NUCLEOTIDE SEQUENCE [LARGE SCALE GENOMIC DNA]</scope>
    <source>
        <strain evidence="7">CGMCC 4.7047</strain>
    </source>
</reference>
<dbReference type="InterPro" id="IPR004302">
    <property type="entry name" value="Cellulose/chitin-bd_N"/>
</dbReference>
<dbReference type="STRING" id="1176198.SAMN05444716_102106"/>
<evidence type="ECO:0000259" key="5">
    <source>
        <dbReference type="Pfam" id="PF03067"/>
    </source>
</evidence>
<dbReference type="PANTHER" id="PTHR34823:SF1">
    <property type="entry name" value="CHITIN-BINDING TYPE-4 DOMAIN-CONTAINING PROTEIN"/>
    <property type="match status" value="1"/>
</dbReference>
<proteinExistence type="predicted"/>
<feature type="transmembrane region" description="Helical" evidence="3">
    <location>
        <begin position="321"/>
        <end position="342"/>
    </location>
</feature>
<evidence type="ECO:0000256" key="4">
    <source>
        <dbReference type="SAM" id="SignalP"/>
    </source>
</evidence>
<feature type="signal peptide" evidence="4">
    <location>
        <begin position="1"/>
        <end position="30"/>
    </location>
</feature>
<evidence type="ECO:0000313" key="7">
    <source>
        <dbReference type="Proteomes" id="UP000198873"/>
    </source>
</evidence>
<organism evidence="6 7">
    <name type="scientific">Streptomyces harbinensis</name>
    <dbReference type="NCBI Taxonomy" id="1176198"/>
    <lineage>
        <taxon>Bacteria</taxon>
        <taxon>Bacillati</taxon>
        <taxon>Actinomycetota</taxon>
        <taxon>Actinomycetes</taxon>
        <taxon>Kitasatosporales</taxon>
        <taxon>Streptomycetaceae</taxon>
        <taxon>Streptomyces</taxon>
    </lineage>
</organism>
<feature type="compositionally biased region" description="Basic and acidic residues" evidence="2">
    <location>
        <begin position="234"/>
        <end position="264"/>
    </location>
</feature>
<accession>A0A1I6QLA2</accession>
<dbReference type="Gene3D" id="2.70.50.50">
    <property type="entry name" value="chitin-binding protein cbp21"/>
    <property type="match status" value="1"/>
</dbReference>
<dbReference type="InterPro" id="IPR014756">
    <property type="entry name" value="Ig_E-set"/>
</dbReference>
<evidence type="ECO:0000313" key="6">
    <source>
        <dbReference type="EMBL" id="SFS53234.1"/>
    </source>
</evidence>
<feature type="chain" id="PRO_5011573273" evidence="4">
    <location>
        <begin position="31"/>
        <end position="352"/>
    </location>
</feature>
<dbReference type="SUPFAM" id="SSF81296">
    <property type="entry name" value="E set domains"/>
    <property type="match status" value="1"/>
</dbReference>
<evidence type="ECO:0000256" key="3">
    <source>
        <dbReference type="SAM" id="Phobius"/>
    </source>
</evidence>
<protein>
    <submittedName>
        <fullName evidence="6">Chitin-binding protein</fullName>
    </submittedName>
</protein>
<dbReference type="Pfam" id="PF03067">
    <property type="entry name" value="LPMO_10"/>
    <property type="match status" value="1"/>
</dbReference>
<keyword evidence="3" id="KW-0812">Transmembrane</keyword>
<name>A0A1I6QLA2_9ACTN</name>
<keyword evidence="1 4" id="KW-0732">Signal</keyword>
<keyword evidence="3" id="KW-0472">Membrane</keyword>
<dbReference type="EMBL" id="FPAB01000002">
    <property type="protein sequence ID" value="SFS53234.1"/>
    <property type="molecule type" value="Genomic_DNA"/>
</dbReference>
<feature type="compositionally biased region" description="Low complexity" evidence="2">
    <location>
        <begin position="282"/>
        <end position="297"/>
    </location>
</feature>
<dbReference type="AlphaFoldDB" id="A0A1I6QLA2"/>
<dbReference type="PANTHER" id="PTHR34823">
    <property type="entry name" value="GLCNAC-BINDING PROTEIN A"/>
    <property type="match status" value="1"/>
</dbReference>
<evidence type="ECO:0000256" key="1">
    <source>
        <dbReference type="ARBA" id="ARBA00022729"/>
    </source>
</evidence>
<dbReference type="CDD" id="cd21177">
    <property type="entry name" value="LPMO_AA10"/>
    <property type="match status" value="1"/>
</dbReference>
<evidence type="ECO:0000256" key="2">
    <source>
        <dbReference type="SAM" id="MobiDB-lite"/>
    </source>
</evidence>
<sequence length="352" mass="36158">MTALRAAATVAALAVAPLMITLATASPAGAHGSLEDPVSRVKTCFDEGPESPVSDACRDLVAIGGTQPLYDWNEVNLADAAGRHRELIPDGKLCSAGRDKYAGLDQARADWPASTLSAGQHTFRYRATAPHRGGFELFITKEGYDPSTPLRWSDLESFGTVTDPPLENGSYVFDLTVPDRSGRHLIYSVWQRSDSPEAFYTCSDVVFGGAAGGGTVIEPAPPATAPETGPGAEESGHTDHGEHGEHGEHSGHEDHSDHEDHGDHTGPGGHDTTPGEDREPPADTTAPAGNAPAPAGDQGTAVTGEDDPELAATGGDAAGTAALALGGAAALTAGTATLLLAARRRAAAARRA</sequence>
<feature type="domain" description="Chitin-binding type-4" evidence="5">
    <location>
        <begin position="31"/>
        <end position="205"/>
    </location>
</feature>
<keyword evidence="7" id="KW-1185">Reference proteome</keyword>
<feature type="region of interest" description="Disordered" evidence="2">
    <location>
        <begin position="213"/>
        <end position="315"/>
    </location>
</feature>
<keyword evidence="3" id="KW-1133">Transmembrane helix</keyword>
<dbReference type="InterPro" id="IPR051024">
    <property type="entry name" value="GlcNAc_Chitin_IntDeg"/>
</dbReference>
<gene>
    <name evidence="6" type="ORF">SAMN05444716_102106</name>
</gene>
<dbReference type="RefSeq" id="WP_093842280.1">
    <property type="nucleotide sequence ID" value="NZ_FPAB01000002.1"/>
</dbReference>
<dbReference type="Proteomes" id="UP000198873">
    <property type="component" value="Unassembled WGS sequence"/>
</dbReference>